<evidence type="ECO:0000313" key="2">
    <source>
        <dbReference type="Proteomes" id="UP000268084"/>
    </source>
</evidence>
<proteinExistence type="predicted"/>
<accession>A0A3G8ZM25</accession>
<dbReference type="InterPro" id="IPR007362">
    <property type="entry name" value="DUF429"/>
</dbReference>
<evidence type="ECO:0000313" key="1">
    <source>
        <dbReference type="EMBL" id="AZI57885.1"/>
    </source>
</evidence>
<dbReference type="Proteomes" id="UP000268084">
    <property type="component" value="Chromosome"/>
</dbReference>
<reference evidence="1 2" key="1">
    <citation type="submission" date="2018-11" db="EMBL/GenBank/DDBJ databases">
        <authorList>
            <person name="Da X."/>
        </authorList>
    </citation>
    <scope>NUCLEOTIDE SEQUENCE [LARGE SCALE GENOMIC DNA]</scope>
    <source>
        <strain evidence="1 2">S14-144</strain>
    </source>
</reference>
<dbReference type="AlphaFoldDB" id="A0A3G8ZM25"/>
<reference evidence="1 2" key="2">
    <citation type="submission" date="2018-12" db="EMBL/GenBank/DDBJ databases">
        <title>Nakamurella antarcticus sp. nov., isolated from Antarctica South Shetland Islands soil.</title>
        <authorList>
            <person name="Peng F."/>
        </authorList>
    </citation>
    <scope>NUCLEOTIDE SEQUENCE [LARGE SCALE GENOMIC DNA]</scope>
    <source>
        <strain evidence="1 2">S14-144</strain>
    </source>
</reference>
<dbReference type="KEGG" id="nak:EH165_06735"/>
<sequence>MTSRSMRTVVGIDWSGAAVAQERPSLKIWVAVVQAGILLRLFPTSRNGAREALQEMASETSDLIIGFDFAFGYPAWYAREHLLVNSARELWRLARADRALLAATPGDPRRSIPVGSWPFWRAGTPRPTGNPEIWRECDRHLRAQHDVHSLSSVFQFVGASQVGPATLAGMATLADLADDGFAIWPFDAPATGQPLVAEVWPRLAARDVVKSDPAARLRWVDSALHKPNAAAGSVIPNPDHRALILASDDAFDAVAAALWLDSLPAVANHSVWPRLAELPAAAQLEGWVLGVDRPA</sequence>
<dbReference type="EMBL" id="CP034170">
    <property type="protein sequence ID" value="AZI57885.1"/>
    <property type="molecule type" value="Genomic_DNA"/>
</dbReference>
<protein>
    <submittedName>
        <fullName evidence="1">DUF429 domain-containing protein</fullName>
    </submittedName>
</protein>
<keyword evidence="2" id="KW-1185">Reference proteome</keyword>
<name>A0A3G8ZM25_9ACTN</name>
<organism evidence="1 2">
    <name type="scientific">Nakamurella antarctica</name>
    <dbReference type="NCBI Taxonomy" id="1902245"/>
    <lineage>
        <taxon>Bacteria</taxon>
        <taxon>Bacillati</taxon>
        <taxon>Actinomycetota</taxon>
        <taxon>Actinomycetes</taxon>
        <taxon>Nakamurellales</taxon>
        <taxon>Nakamurellaceae</taxon>
        <taxon>Nakamurella</taxon>
    </lineage>
</organism>
<dbReference type="Pfam" id="PF04250">
    <property type="entry name" value="DUF429"/>
    <property type="match status" value="1"/>
</dbReference>
<gene>
    <name evidence="1" type="ORF">EH165_06735</name>
</gene>
<dbReference type="OrthoDB" id="9804758at2"/>